<keyword evidence="1" id="KW-1133">Transmembrane helix</keyword>
<keyword evidence="1" id="KW-0472">Membrane</keyword>
<proteinExistence type="predicted"/>
<reference evidence="2 3" key="1">
    <citation type="submission" date="2017-07" db="EMBL/GenBank/DDBJ databases">
        <title>Acidovorax KNDSW TSA 6 genome sequence and assembly.</title>
        <authorList>
            <person name="Mayilraj S."/>
        </authorList>
    </citation>
    <scope>NUCLEOTIDE SEQUENCE [LARGE SCALE GENOMIC DNA]</scope>
    <source>
        <strain evidence="2 3">KNDSW-TSA6</strain>
    </source>
</reference>
<keyword evidence="3" id="KW-1185">Reference proteome</keyword>
<dbReference type="Proteomes" id="UP000215441">
    <property type="component" value="Unassembled WGS sequence"/>
</dbReference>
<name>A0A235ENV8_9BURK</name>
<evidence type="ECO:0000313" key="2">
    <source>
        <dbReference type="EMBL" id="OYD50726.1"/>
    </source>
</evidence>
<dbReference type="RefSeq" id="WP_094288378.1">
    <property type="nucleotide sequence ID" value="NZ_JAMXHW010000003.1"/>
</dbReference>
<evidence type="ECO:0000313" key="3">
    <source>
        <dbReference type="Proteomes" id="UP000215441"/>
    </source>
</evidence>
<dbReference type="EMBL" id="NOIG01000005">
    <property type="protein sequence ID" value="OYD50726.1"/>
    <property type="molecule type" value="Genomic_DNA"/>
</dbReference>
<dbReference type="OrthoDB" id="8641251at2"/>
<protein>
    <submittedName>
        <fullName evidence="2">Uncharacterized protein</fullName>
    </submittedName>
</protein>
<organism evidence="2 3">
    <name type="scientific">Acidovorax kalamii</name>
    <dbReference type="NCBI Taxonomy" id="2004485"/>
    <lineage>
        <taxon>Bacteria</taxon>
        <taxon>Pseudomonadati</taxon>
        <taxon>Pseudomonadota</taxon>
        <taxon>Betaproteobacteria</taxon>
        <taxon>Burkholderiales</taxon>
        <taxon>Comamonadaceae</taxon>
        <taxon>Acidovorax</taxon>
    </lineage>
</organism>
<dbReference type="AlphaFoldDB" id="A0A235ENV8"/>
<sequence length="106" mass="11624">MNDENLQQIHNELAEGDKRMDSLTDEVTAIKLEQAQFRVELAENTNATKRIEANTAEMLDVFESWKGAMKVLTWIGKAAKPLGYLVGLGASMAAFWAALKGGVSPK</sequence>
<evidence type="ECO:0000256" key="1">
    <source>
        <dbReference type="SAM" id="Phobius"/>
    </source>
</evidence>
<gene>
    <name evidence="2" type="ORF">CBY09_08320</name>
</gene>
<feature type="transmembrane region" description="Helical" evidence="1">
    <location>
        <begin position="82"/>
        <end position="99"/>
    </location>
</feature>
<accession>A0A235ENV8</accession>
<keyword evidence="1" id="KW-0812">Transmembrane</keyword>
<comment type="caution">
    <text evidence="2">The sequence shown here is derived from an EMBL/GenBank/DDBJ whole genome shotgun (WGS) entry which is preliminary data.</text>
</comment>